<dbReference type="Gene3D" id="3.30.2310.20">
    <property type="entry name" value="RelE-like"/>
    <property type="match status" value="1"/>
</dbReference>
<dbReference type="Proteomes" id="UP000199354">
    <property type="component" value="Unassembled WGS sequence"/>
</dbReference>
<dbReference type="AlphaFoldDB" id="A0A1G5HT39"/>
<evidence type="ECO:0000313" key="4">
    <source>
        <dbReference type="Proteomes" id="UP000199354"/>
    </source>
</evidence>
<keyword evidence="1" id="KW-1277">Toxin-antitoxin system</keyword>
<evidence type="ECO:0000256" key="1">
    <source>
        <dbReference type="ARBA" id="ARBA00022649"/>
    </source>
</evidence>
<comment type="similarity">
    <text evidence="2">Belongs to the RelE toxin family.</text>
</comment>
<proteinExistence type="inferred from homology"/>
<evidence type="ECO:0000313" key="3">
    <source>
        <dbReference type="EMBL" id="SCY66894.1"/>
    </source>
</evidence>
<organism evidence="3 4">
    <name type="scientific">Flavobacterium caeni</name>
    <dbReference type="NCBI Taxonomy" id="490189"/>
    <lineage>
        <taxon>Bacteria</taxon>
        <taxon>Pseudomonadati</taxon>
        <taxon>Bacteroidota</taxon>
        <taxon>Flavobacteriia</taxon>
        <taxon>Flavobacteriales</taxon>
        <taxon>Flavobacteriaceae</taxon>
        <taxon>Flavobacterium</taxon>
    </lineage>
</organism>
<evidence type="ECO:0000256" key="2">
    <source>
        <dbReference type="PIRNR" id="PIRNR029218"/>
    </source>
</evidence>
<keyword evidence="4" id="KW-1185">Reference proteome</keyword>
<dbReference type="InterPro" id="IPR028344">
    <property type="entry name" value="ParE1/4"/>
</dbReference>
<dbReference type="Pfam" id="PF05016">
    <property type="entry name" value="ParE_toxin"/>
    <property type="match status" value="1"/>
</dbReference>
<dbReference type="OrthoDB" id="7173315at2"/>
<dbReference type="InterPro" id="IPR007712">
    <property type="entry name" value="RelE/ParE_toxin"/>
</dbReference>
<protein>
    <recommendedName>
        <fullName evidence="2">Toxin</fullName>
    </recommendedName>
</protein>
<sequence length="95" mass="11667">MIYILTKETESDLEKIWLYTFENWSIEQADRYLNLLLDEFDYLCLRPNSGIDLGKIRKNYWRTKVNSHFVFYKIKKTQIEIIRVLREMMDVESHL</sequence>
<name>A0A1G5HT39_9FLAO</name>
<accession>A0A1G5HT39</accession>
<reference evidence="3 4" key="1">
    <citation type="submission" date="2016-10" db="EMBL/GenBank/DDBJ databases">
        <authorList>
            <person name="de Groot N.N."/>
        </authorList>
    </citation>
    <scope>NUCLEOTIDE SEQUENCE [LARGE SCALE GENOMIC DNA]</scope>
    <source>
        <strain evidence="3 4">CGMCC 1.7031</strain>
    </source>
</reference>
<dbReference type="PIRSF" id="PIRSF029218">
    <property type="entry name" value="ParE"/>
    <property type="match status" value="1"/>
</dbReference>
<gene>
    <name evidence="3" type="ORF">SAMN02927903_01991</name>
</gene>
<dbReference type="EMBL" id="FMVF01000008">
    <property type="protein sequence ID" value="SCY66894.1"/>
    <property type="molecule type" value="Genomic_DNA"/>
</dbReference>
<dbReference type="InterPro" id="IPR035093">
    <property type="entry name" value="RelE/ParE_toxin_dom_sf"/>
</dbReference>
<dbReference type="STRING" id="490189.SAMN02927903_01991"/>